<comment type="caution">
    <text evidence="1">The sequence shown here is derived from an EMBL/GenBank/DDBJ whole genome shotgun (WGS) entry which is preliminary data.</text>
</comment>
<dbReference type="RefSeq" id="WP_002655783.1">
    <property type="nucleotide sequence ID" value="NZ_CH672377.1"/>
</dbReference>
<accession>A3ZST0</accession>
<name>A3ZST0_9BACT</name>
<dbReference type="Proteomes" id="UP000004358">
    <property type="component" value="Unassembled WGS sequence"/>
</dbReference>
<sequence length="97" mass="10884">MSNQPLFQQAIAACFEIPRQPAIRSARIRFRGDASKRYAVVLGPQEADEPQRLQFFGGEEVDVDLRKSRIDDAACELRLGGGRLALEVSVDYFDVIE</sequence>
<proteinExistence type="predicted"/>
<evidence type="ECO:0000313" key="1">
    <source>
        <dbReference type="EMBL" id="EAQ80354.1"/>
    </source>
</evidence>
<dbReference type="EMBL" id="AANZ01000009">
    <property type="protein sequence ID" value="EAQ80354.1"/>
    <property type="molecule type" value="Genomic_DNA"/>
</dbReference>
<gene>
    <name evidence="1" type="ORF">DSM3645_10932</name>
</gene>
<organism evidence="1 2">
    <name type="scientific">Blastopirellula marina DSM 3645</name>
    <dbReference type="NCBI Taxonomy" id="314230"/>
    <lineage>
        <taxon>Bacteria</taxon>
        <taxon>Pseudomonadati</taxon>
        <taxon>Planctomycetota</taxon>
        <taxon>Planctomycetia</taxon>
        <taxon>Pirellulales</taxon>
        <taxon>Pirellulaceae</taxon>
        <taxon>Blastopirellula</taxon>
    </lineage>
</organism>
<reference evidence="1 2" key="1">
    <citation type="submission" date="2006-02" db="EMBL/GenBank/DDBJ databases">
        <authorList>
            <person name="Amann R."/>
            <person name="Ferriera S."/>
            <person name="Johnson J."/>
            <person name="Kravitz S."/>
            <person name="Halpern A."/>
            <person name="Remington K."/>
            <person name="Beeson K."/>
            <person name="Tran B."/>
            <person name="Rogers Y.-H."/>
            <person name="Friedman R."/>
            <person name="Venter J.C."/>
        </authorList>
    </citation>
    <scope>NUCLEOTIDE SEQUENCE [LARGE SCALE GENOMIC DNA]</scope>
    <source>
        <strain evidence="1 2">DSM 3645</strain>
    </source>
</reference>
<dbReference type="HOGENOM" id="CLU_2341176_0_0_0"/>
<evidence type="ECO:0000313" key="2">
    <source>
        <dbReference type="Proteomes" id="UP000004358"/>
    </source>
</evidence>
<dbReference type="AlphaFoldDB" id="A3ZST0"/>
<dbReference type="OrthoDB" id="283067at2"/>
<protein>
    <submittedName>
        <fullName evidence="1">Uncharacterized protein</fullName>
    </submittedName>
</protein>